<keyword evidence="7" id="KW-1185">Reference proteome</keyword>
<dbReference type="GO" id="GO:0003690">
    <property type="term" value="F:double-stranded DNA binding"/>
    <property type="evidence" value="ECO:0007669"/>
    <property type="project" value="TreeGrafter"/>
</dbReference>
<evidence type="ECO:0000313" key="6">
    <source>
        <dbReference type="EMBL" id="KGF31307.1"/>
    </source>
</evidence>
<dbReference type="EMBL" id="JRNI01000015">
    <property type="protein sequence ID" value="KGF31307.1"/>
    <property type="molecule type" value="Genomic_DNA"/>
</dbReference>
<accession>A0A096AKY7</accession>
<evidence type="ECO:0000256" key="1">
    <source>
        <dbReference type="ARBA" id="ARBA00004453"/>
    </source>
</evidence>
<reference evidence="6 7" key="1">
    <citation type="submission" date="2014-07" db="EMBL/GenBank/DDBJ databases">
        <authorList>
            <person name="McCorrison J."/>
            <person name="Sanka R."/>
            <person name="Torralba M."/>
            <person name="Gillis M."/>
            <person name="Haft D.H."/>
            <person name="Methe B."/>
            <person name="Sutton G."/>
            <person name="Nelson K.E."/>
        </authorList>
    </citation>
    <scope>NUCLEOTIDE SEQUENCE [LARGE SCALE GENOMIC DNA]</scope>
    <source>
        <strain evidence="6 7">DNF00040</strain>
    </source>
</reference>
<dbReference type="PANTHER" id="PTHR38103">
    <property type="entry name" value="RECOMBINATION-ASSOCIATED PROTEIN RDGC"/>
    <property type="match status" value="1"/>
</dbReference>
<proteinExistence type="inferred from homology"/>
<sequence length="300" mass="34040">MWFKNLKLFRLNPDWTISAQDLEEKLQAHAFVEGSPGPDTKLGWTTPLAESGLVYELGQYYFLCLQAEKKLLPASVINQFTREKALEVEEQQGYKPGRKQMREIKEMVTDTLIPKAFSIFRQTRVCLDLENHWLYIDAGTAAKADEVISLLVKALDPMPIQSFMTEVSPSTAMTEWIFSDEAPAGFNLEPQVEFKSTQEDRATVRFSNVIPGQEEVTKHIESGKIVTKLGLTWRDRISFVLNDTMEIKRIQALDILDEQCNPSGADEIERYEADMTLMCKEFSGLLEDLSSALGGEKKQS</sequence>
<dbReference type="RefSeq" id="WP_036558380.1">
    <property type="nucleotide sequence ID" value="NZ_JRNI01000015.1"/>
</dbReference>
<dbReference type="GO" id="GO:0043590">
    <property type="term" value="C:bacterial nucleoid"/>
    <property type="evidence" value="ECO:0007669"/>
    <property type="project" value="TreeGrafter"/>
</dbReference>
<dbReference type="Pfam" id="PF04381">
    <property type="entry name" value="RdgC"/>
    <property type="match status" value="1"/>
</dbReference>
<dbReference type="Proteomes" id="UP000029629">
    <property type="component" value="Unassembled WGS sequence"/>
</dbReference>
<comment type="subcellular location">
    <subcellularLocation>
        <location evidence="1">Cytoplasm</location>
        <location evidence="1">Nucleoid</location>
    </subcellularLocation>
</comment>
<organism evidence="6 7">
    <name type="scientific">Oligella urethralis DNF00040</name>
    <dbReference type="NCBI Taxonomy" id="1401065"/>
    <lineage>
        <taxon>Bacteria</taxon>
        <taxon>Pseudomonadati</taxon>
        <taxon>Pseudomonadota</taxon>
        <taxon>Betaproteobacteria</taxon>
        <taxon>Burkholderiales</taxon>
        <taxon>Alcaligenaceae</taxon>
        <taxon>Oligella</taxon>
    </lineage>
</organism>
<evidence type="ECO:0000256" key="3">
    <source>
        <dbReference type="ARBA" id="ARBA00022296"/>
    </source>
</evidence>
<keyword evidence="4" id="KW-0963">Cytoplasm</keyword>
<evidence type="ECO:0000313" key="7">
    <source>
        <dbReference type="Proteomes" id="UP000029629"/>
    </source>
</evidence>
<evidence type="ECO:0000256" key="5">
    <source>
        <dbReference type="ARBA" id="ARBA00023172"/>
    </source>
</evidence>
<gene>
    <name evidence="6" type="ORF">HMPREF2130_04135</name>
</gene>
<dbReference type="eggNOG" id="COG2974">
    <property type="taxonomic scope" value="Bacteria"/>
</dbReference>
<dbReference type="NCBIfam" id="NF001463">
    <property type="entry name" value="PRK00321.1-4"/>
    <property type="match status" value="1"/>
</dbReference>
<comment type="similarity">
    <text evidence="2">Belongs to the RdgC family.</text>
</comment>
<dbReference type="AlphaFoldDB" id="A0A096AKY7"/>
<dbReference type="GO" id="GO:0006310">
    <property type="term" value="P:DNA recombination"/>
    <property type="evidence" value="ECO:0007669"/>
    <property type="project" value="UniProtKB-KW"/>
</dbReference>
<dbReference type="PANTHER" id="PTHR38103:SF1">
    <property type="entry name" value="RECOMBINATION-ASSOCIATED PROTEIN RDGC"/>
    <property type="match status" value="1"/>
</dbReference>
<keyword evidence="5" id="KW-0233">DNA recombination</keyword>
<dbReference type="NCBIfam" id="NF001464">
    <property type="entry name" value="PRK00321.1-5"/>
    <property type="match status" value="1"/>
</dbReference>
<comment type="caution">
    <text evidence="6">The sequence shown here is derived from an EMBL/GenBank/DDBJ whole genome shotgun (WGS) entry which is preliminary data.</text>
</comment>
<dbReference type="OrthoDB" id="5290530at2"/>
<dbReference type="InterPro" id="IPR007476">
    <property type="entry name" value="RdgC"/>
</dbReference>
<name>A0A096AKY7_9BURK</name>
<evidence type="ECO:0000256" key="2">
    <source>
        <dbReference type="ARBA" id="ARBA00008657"/>
    </source>
</evidence>
<protein>
    <recommendedName>
        <fullName evidence="3">Recombination-associated protein RdgC</fullName>
    </recommendedName>
</protein>
<dbReference type="GO" id="GO:0000018">
    <property type="term" value="P:regulation of DNA recombination"/>
    <property type="evidence" value="ECO:0007669"/>
    <property type="project" value="TreeGrafter"/>
</dbReference>
<evidence type="ECO:0000256" key="4">
    <source>
        <dbReference type="ARBA" id="ARBA00022490"/>
    </source>
</evidence>